<organism evidence="1">
    <name type="scientific">viral metagenome</name>
    <dbReference type="NCBI Taxonomy" id="1070528"/>
    <lineage>
        <taxon>unclassified sequences</taxon>
        <taxon>metagenomes</taxon>
        <taxon>organismal metagenomes</taxon>
    </lineage>
</organism>
<reference evidence="1" key="1">
    <citation type="journal article" date="2020" name="Nature">
        <title>Giant virus diversity and host interactions through global metagenomics.</title>
        <authorList>
            <person name="Schulz F."/>
            <person name="Roux S."/>
            <person name="Paez-Espino D."/>
            <person name="Jungbluth S."/>
            <person name="Walsh D.A."/>
            <person name="Denef V.J."/>
            <person name="McMahon K.D."/>
            <person name="Konstantinidis K.T."/>
            <person name="Eloe-Fadrosh E.A."/>
            <person name="Kyrpides N.C."/>
            <person name="Woyke T."/>
        </authorList>
    </citation>
    <scope>NUCLEOTIDE SEQUENCE</scope>
    <source>
        <strain evidence="1">GVMAG-M-3300018428-16</strain>
    </source>
</reference>
<dbReference type="AlphaFoldDB" id="A0A6C0BRY6"/>
<accession>A0A6C0BRY6</accession>
<proteinExistence type="predicted"/>
<sequence length="348" mass="41124">MSELEINDVRTEKEFKSISFSGFKKSDVTKELLNSLLNNKVEPACYWSAELVCSGHYIDLWNVLINFLGKYIHLANPKLAIYLDKRIQDFRNLMTNGYAGQELRLRNNEKMRELFAEVSAVLCLSNRKPCLEKIPKLKHEEFEITSMTERFRAPNASYAEHIFRREDPRELFPAINELSYNIHAKDIMRCYYWIEWILEYEKICKTKKVKCKVDRRENIPVNEKDQMDVVWLIWDLILHYVRNNNELYKTLINSLLSIFCLRYTNGVISKRKFIIFYALSVLTEIVNFKVNALTDKKVITNVKGKINLIYKEIKKNEIAPATDYLFNNNVAKSNIDKTIEKLDIMKNF</sequence>
<name>A0A6C0BRY6_9ZZZZ</name>
<evidence type="ECO:0000313" key="1">
    <source>
        <dbReference type="EMBL" id="QHS94820.1"/>
    </source>
</evidence>
<dbReference type="EMBL" id="MN739233">
    <property type="protein sequence ID" value="QHS94820.1"/>
    <property type="molecule type" value="Genomic_DNA"/>
</dbReference>
<protein>
    <submittedName>
        <fullName evidence="1">Uncharacterized protein</fullName>
    </submittedName>
</protein>